<comment type="caution">
    <text evidence="1">The sequence shown here is derived from an EMBL/GenBank/DDBJ whole genome shotgun (WGS) entry which is preliminary data.</text>
</comment>
<dbReference type="AlphaFoldDB" id="A0A2N0H5Q5"/>
<accession>A0A2N0H5Q5</accession>
<gene>
    <name evidence="1" type="ORF">B0I00_2886</name>
</gene>
<dbReference type="EMBL" id="PHUF01000005">
    <property type="protein sequence ID" value="PKB14254.1"/>
    <property type="molecule type" value="Genomic_DNA"/>
</dbReference>
<sequence>MSLDPTLYRGQRLTFGAYVYQKVKGGAGTWCLFYNTGTIVTDSSAPASTEYQWLEYSFVVPTNATFLNVGIRFQGSVGDTYYVANPVLALTASPNPAIGEGQYVKPQEVLFPVVHISPWINVEFGYGTTATIADQYMNLFDLHADTGGKIARSVPRAEGCIEGVNYSEVIVVDGPRRLLGFSDSDSAPVKYGAFMPHIAAGVKSFGPAEIPLNDGRAFSLSAYPGDEWTNVSIDLDKFYLA</sequence>
<dbReference type="OrthoDB" id="9784466at2"/>
<dbReference type="Proteomes" id="UP000232587">
    <property type="component" value="Unassembled WGS sequence"/>
</dbReference>
<keyword evidence="2" id="KW-1185">Reference proteome</keyword>
<protein>
    <submittedName>
        <fullName evidence="1">Uncharacterized protein</fullName>
    </submittedName>
</protein>
<evidence type="ECO:0000313" key="2">
    <source>
        <dbReference type="Proteomes" id="UP000232587"/>
    </source>
</evidence>
<organism evidence="1 2">
    <name type="scientific">Novosphingobium kunmingense</name>
    <dbReference type="NCBI Taxonomy" id="1211806"/>
    <lineage>
        <taxon>Bacteria</taxon>
        <taxon>Pseudomonadati</taxon>
        <taxon>Pseudomonadota</taxon>
        <taxon>Alphaproteobacteria</taxon>
        <taxon>Sphingomonadales</taxon>
        <taxon>Sphingomonadaceae</taxon>
        <taxon>Novosphingobium</taxon>
    </lineage>
</organism>
<proteinExistence type="predicted"/>
<evidence type="ECO:0000313" key="1">
    <source>
        <dbReference type="EMBL" id="PKB14254.1"/>
    </source>
</evidence>
<reference evidence="1 2" key="1">
    <citation type="submission" date="2017-11" db="EMBL/GenBank/DDBJ databases">
        <title>Genomic Encyclopedia of Type Strains, Phase III (KMG-III): the genomes of soil and plant-associated and newly described type strains.</title>
        <authorList>
            <person name="Whitman W."/>
        </authorList>
    </citation>
    <scope>NUCLEOTIDE SEQUENCE [LARGE SCALE GENOMIC DNA]</scope>
    <source>
        <strain evidence="1 2">CGMCC 1.12274</strain>
    </source>
</reference>
<name>A0A2N0H5Q5_9SPHN</name>